<feature type="non-terminal residue" evidence="12">
    <location>
        <position position="475"/>
    </location>
</feature>
<evidence type="ECO:0000256" key="4">
    <source>
        <dbReference type="ARBA" id="ARBA00022692"/>
    </source>
</evidence>
<dbReference type="HOGENOM" id="CLU_575680_0_0_1"/>
<organism>
    <name type="scientific">Ixodes scapularis</name>
    <name type="common">Black-legged tick</name>
    <name type="synonym">Deer tick</name>
    <dbReference type="NCBI Taxonomy" id="6945"/>
    <lineage>
        <taxon>Eukaryota</taxon>
        <taxon>Metazoa</taxon>
        <taxon>Ecdysozoa</taxon>
        <taxon>Arthropoda</taxon>
        <taxon>Chelicerata</taxon>
        <taxon>Arachnida</taxon>
        <taxon>Acari</taxon>
        <taxon>Parasitiformes</taxon>
        <taxon>Ixodida</taxon>
        <taxon>Ixodoidea</taxon>
        <taxon>Ixodidae</taxon>
        <taxon>Ixodinae</taxon>
        <taxon>Ixodes</taxon>
    </lineage>
</organism>
<dbReference type="PROSITE" id="PS50893">
    <property type="entry name" value="ABC_TRANSPORTER_2"/>
    <property type="match status" value="1"/>
</dbReference>
<reference evidence="13" key="2">
    <citation type="submission" date="2020-05" db="UniProtKB">
        <authorList>
            <consortium name="EnsemblMetazoa"/>
        </authorList>
    </citation>
    <scope>IDENTIFICATION</scope>
    <source>
        <strain evidence="13">wikel</strain>
    </source>
</reference>
<dbReference type="GO" id="GO:0005524">
    <property type="term" value="F:ATP binding"/>
    <property type="evidence" value="ECO:0007669"/>
    <property type="project" value="UniProtKB-KW"/>
</dbReference>
<keyword evidence="12" id="KW-0378">Hydrolase</keyword>
<dbReference type="PANTHER" id="PTHR19229:SF36">
    <property type="entry name" value="ATP-BINDING CASSETTE SUB-FAMILY A MEMBER 2"/>
    <property type="match status" value="1"/>
</dbReference>
<feature type="transmembrane region" description="Helical" evidence="10">
    <location>
        <begin position="334"/>
        <end position="355"/>
    </location>
</feature>
<dbReference type="Proteomes" id="UP000001555">
    <property type="component" value="Unassembled WGS sequence"/>
</dbReference>
<dbReference type="VEuPathDB" id="VectorBase:ISCP_026874"/>
<dbReference type="AlphaFoldDB" id="B7QAX7"/>
<dbReference type="InterPro" id="IPR013525">
    <property type="entry name" value="ABC2_TM"/>
</dbReference>
<dbReference type="STRING" id="6945.B7QAX7"/>
<dbReference type="Pfam" id="PF00005">
    <property type="entry name" value="ABC_tran"/>
    <property type="match status" value="1"/>
</dbReference>
<evidence type="ECO:0000256" key="3">
    <source>
        <dbReference type="ARBA" id="ARBA00022448"/>
    </source>
</evidence>
<keyword evidence="8 10" id="KW-1133">Transmembrane helix</keyword>
<evidence type="ECO:0000256" key="7">
    <source>
        <dbReference type="ARBA" id="ARBA00022840"/>
    </source>
</evidence>
<evidence type="ECO:0000256" key="1">
    <source>
        <dbReference type="ARBA" id="ARBA00004141"/>
    </source>
</evidence>
<dbReference type="EC" id="3.6.3.30" evidence="12"/>
<feature type="transmembrane region" description="Helical" evidence="10">
    <location>
        <begin position="447"/>
        <end position="470"/>
    </location>
</feature>
<evidence type="ECO:0000256" key="10">
    <source>
        <dbReference type="SAM" id="Phobius"/>
    </source>
</evidence>
<dbReference type="EMBL" id="ABJB010077969">
    <property type="status" value="NOT_ANNOTATED_CDS"/>
    <property type="molecule type" value="Genomic_DNA"/>
</dbReference>
<feature type="non-terminal residue" evidence="12">
    <location>
        <position position="1"/>
    </location>
</feature>
<dbReference type="GO" id="GO:0140359">
    <property type="term" value="F:ABC-type transporter activity"/>
    <property type="evidence" value="ECO:0007669"/>
    <property type="project" value="InterPro"/>
</dbReference>
<evidence type="ECO:0000313" key="13">
    <source>
        <dbReference type="EnsemblMetazoa" id="ISCW012342-PA"/>
    </source>
</evidence>
<dbReference type="VEuPathDB" id="VectorBase:ISCI012342"/>
<dbReference type="PaxDb" id="6945-B7QAX7"/>
<sequence length="475" mass="52321">ACKCPGQSLMPATGIAIKDLSVTYNPGKPTERFAVSHLSLDFEEGHINTLLGQNGAGKTTTIKVLTGQCSPTSGDVFIYGRSITDQRAEFRKYLGYCPQYNTLYAKMTVKEHLIFFGNLKGLMSAEEVEEDVEKMLKQMNLAHMRDEQACRLSGGLQRRLCVAFSFIGGSKLVILDEPTSSVDPMARRNIWDLILKHKHDRTILLTTHHMDEADVLSDKVAIIHKGCLLCDGSPLVLKSKFGCGYQLSLTRSSSEPAADNDITDLQGILKVIRSVVPLAQVANDHGGGEVVISLPQRDPTENTVYPFSELISVLDERMLEFGFGTYGVSHVAEVGIAIVILMGLSFIPSRVVVYVVNERVRDEKQVQRISGIGPLLYWTTTFIWDMGLVLAAVILSCLIIVAFGLPVYVSKLNFPAVALLMVLFGWGATPLMYCLSRLFEEASISFVVLYCVNLFVGLNIAIIILVLNVVQFSFV</sequence>
<reference evidence="12 14" key="1">
    <citation type="submission" date="2008-03" db="EMBL/GenBank/DDBJ databases">
        <title>Annotation of Ixodes scapularis.</title>
        <authorList>
            <consortium name="Ixodes scapularis Genome Project Consortium"/>
            <person name="Caler E."/>
            <person name="Hannick L.I."/>
            <person name="Bidwell S."/>
            <person name="Joardar V."/>
            <person name="Thiagarajan M."/>
            <person name="Amedeo P."/>
            <person name="Galinsky K.J."/>
            <person name="Schobel S."/>
            <person name="Inman J."/>
            <person name="Hostetler J."/>
            <person name="Miller J."/>
            <person name="Hammond M."/>
            <person name="Megy K."/>
            <person name="Lawson D."/>
            <person name="Kodira C."/>
            <person name="Sutton G."/>
            <person name="Meyer J."/>
            <person name="Hill C.A."/>
            <person name="Birren B."/>
            <person name="Nene V."/>
            <person name="Collins F."/>
            <person name="Alarcon-Chaidez F."/>
            <person name="Wikel S."/>
            <person name="Strausberg R."/>
        </authorList>
    </citation>
    <scope>NUCLEOTIDE SEQUENCE [LARGE SCALE GENOMIC DNA]</scope>
    <source>
        <strain evidence="14">Wikel</strain>
        <strain evidence="12">Wikel colony</strain>
    </source>
</reference>
<evidence type="ECO:0000256" key="2">
    <source>
        <dbReference type="ARBA" id="ARBA00008869"/>
    </source>
</evidence>
<protein>
    <submittedName>
        <fullName evidence="12 13">ABC transporter, putative</fullName>
        <ecNumber evidence="12">3.6.3.30</ecNumber>
    </submittedName>
</protein>
<dbReference type="Gene3D" id="3.40.50.300">
    <property type="entry name" value="P-loop containing nucleotide triphosphate hydrolases"/>
    <property type="match status" value="1"/>
</dbReference>
<dbReference type="EMBL" id="DS897170">
    <property type="protein sequence ID" value="EEC15999.1"/>
    <property type="molecule type" value="Genomic_DNA"/>
</dbReference>
<gene>
    <name evidence="12" type="ORF">IscW_ISCW012342</name>
</gene>
<evidence type="ECO:0000313" key="14">
    <source>
        <dbReference type="Proteomes" id="UP000001555"/>
    </source>
</evidence>
<dbReference type="CDD" id="cd03263">
    <property type="entry name" value="ABC_subfamily_A"/>
    <property type="match status" value="1"/>
</dbReference>
<keyword evidence="4 10" id="KW-0812">Transmembrane</keyword>
<dbReference type="GO" id="GO:0016020">
    <property type="term" value="C:membrane"/>
    <property type="evidence" value="ECO:0007669"/>
    <property type="project" value="UniProtKB-SubCell"/>
</dbReference>
<evidence type="ECO:0000259" key="11">
    <source>
        <dbReference type="PROSITE" id="PS50893"/>
    </source>
</evidence>
<feature type="domain" description="ABC transporter" evidence="11">
    <location>
        <begin position="17"/>
        <end position="250"/>
    </location>
</feature>
<dbReference type="GO" id="GO:0016887">
    <property type="term" value="F:ATP hydrolysis activity"/>
    <property type="evidence" value="ECO:0007669"/>
    <property type="project" value="InterPro"/>
</dbReference>
<evidence type="ECO:0000256" key="6">
    <source>
        <dbReference type="ARBA" id="ARBA00022741"/>
    </source>
</evidence>
<keyword evidence="5" id="KW-0677">Repeat</keyword>
<evidence type="ECO:0000256" key="9">
    <source>
        <dbReference type="ARBA" id="ARBA00023136"/>
    </source>
</evidence>
<dbReference type="InterPro" id="IPR027417">
    <property type="entry name" value="P-loop_NTPase"/>
</dbReference>
<evidence type="ECO:0000313" key="12">
    <source>
        <dbReference type="EMBL" id="EEC15999.1"/>
    </source>
</evidence>
<dbReference type="EnsemblMetazoa" id="ISCW012342-RA">
    <property type="protein sequence ID" value="ISCW012342-PA"/>
    <property type="gene ID" value="ISCW012342"/>
</dbReference>
<dbReference type="VEuPathDB" id="VectorBase:ISCW012342"/>
<dbReference type="InterPro" id="IPR003439">
    <property type="entry name" value="ABC_transporter-like_ATP-bd"/>
</dbReference>
<name>B7QAX7_IXOSC</name>
<dbReference type="InterPro" id="IPR026082">
    <property type="entry name" value="ABCA"/>
</dbReference>
<keyword evidence="3" id="KW-0813">Transport</keyword>
<dbReference type="EMBL" id="ABJB010318007">
    <property type="status" value="NOT_ANNOTATED_CDS"/>
    <property type="molecule type" value="Genomic_DNA"/>
</dbReference>
<keyword evidence="14" id="KW-1185">Reference proteome</keyword>
<dbReference type="Pfam" id="PF12698">
    <property type="entry name" value="ABC2_membrane_3"/>
    <property type="match status" value="1"/>
</dbReference>
<dbReference type="PANTHER" id="PTHR19229">
    <property type="entry name" value="ATP-BINDING CASSETTE TRANSPORTER SUBFAMILY A ABCA"/>
    <property type="match status" value="1"/>
</dbReference>
<keyword evidence="9 10" id="KW-0472">Membrane</keyword>
<feature type="transmembrane region" description="Helical" evidence="10">
    <location>
        <begin position="414"/>
        <end position="435"/>
    </location>
</feature>
<dbReference type="OrthoDB" id="6500691at2759"/>
<comment type="subcellular location">
    <subcellularLocation>
        <location evidence="1">Membrane</location>
        <topology evidence="1">Multi-pass membrane protein</topology>
    </subcellularLocation>
</comment>
<comment type="similarity">
    <text evidence="2">Belongs to the ABC transporter superfamily. ABCA family.</text>
</comment>
<dbReference type="SUPFAM" id="SSF52540">
    <property type="entry name" value="P-loop containing nucleoside triphosphate hydrolases"/>
    <property type="match status" value="1"/>
</dbReference>
<evidence type="ECO:0000256" key="8">
    <source>
        <dbReference type="ARBA" id="ARBA00022989"/>
    </source>
</evidence>
<feature type="transmembrane region" description="Helical" evidence="10">
    <location>
        <begin position="375"/>
        <end position="408"/>
    </location>
</feature>
<accession>B7QAX7</accession>
<dbReference type="FunFam" id="3.40.50.300:FF:000933">
    <property type="entry name" value="ABC transporter A family member 7"/>
    <property type="match status" value="1"/>
</dbReference>
<keyword evidence="7" id="KW-0067">ATP-binding</keyword>
<dbReference type="SMART" id="SM00382">
    <property type="entry name" value="AAA"/>
    <property type="match status" value="1"/>
</dbReference>
<keyword evidence="6" id="KW-0547">Nucleotide-binding</keyword>
<proteinExistence type="inferred from homology"/>
<evidence type="ECO:0000256" key="5">
    <source>
        <dbReference type="ARBA" id="ARBA00022737"/>
    </source>
</evidence>
<dbReference type="InterPro" id="IPR003593">
    <property type="entry name" value="AAA+_ATPase"/>
</dbReference>